<protein>
    <submittedName>
        <fullName evidence="1">Uncharacterized protein</fullName>
    </submittedName>
</protein>
<accession>A6G3G5</accession>
<evidence type="ECO:0000313" key="1">
    <source>
        <dbReference type="EMBL" id="EDM79572.1"/>
    </source>
</evidence>
<comment type="caution">
    <text evidence="1">The sequence shown here is derived from an EMBL/GenBank/DDBJ whole genome shotgun (WGS) entry which is preliminary data.</text>
</comment>
<gene>
    <name evidence="1" type="ORF">PPSIR1_21129</name>
</gene>
<organism evidence="1 2">
    <name type="scientific">Plesiocystis pacifica SIR-1</name>
    <dbReference type="NCBI Taxonomy" id="391625"/>
    <lineage>
        <taxon>Bacteria</taxon>
        <taxon>Pseudomonadati</taxon>
        <taxon>Myxococcota</taxon>
        <taxon>Polyangia</taxon>
        <taxon>Nannocystales</taxon>
        <taxon>Nannocystaceae</taxon>
        <taxon>Plesiocystis</taxon>
    </lineage>
</organism>
<dbReference type="AlphaFoldDB" id="A6G3G5"/>
<evidence type="ECO:0000313" key="2">
    <source>
        <dbReference type="Proteomes" id="UP000005801"/>
    </source>
</evidence>
<dbReference type="Proteomes" id="UP000005801">
    <property type="component" value="Unassembled WGS sequence"/>
</dbReference>
<reference evidence="1 2" key="1">
    <citation type="submission" date="2007-06" db="EMBL/GenBank/DDBJ databases">
        <authorList>
            <person name="Shimkets L."/>
            <person name="Ferriera S."/>
            <person name="Johnson J."/>
            <person name="Kravitz S."/>
            <person name="Beeson K."/>
            <person name="Sutton G."/>
            <person name="Rogers Y.-H."/>
            <person name="Friedman R."/>
            <person name="Frazier M."/>
            <person name="Venter J.C."/>
        </authorList>
    </citation>
    <scope>NUCLEOTIDE SEQUENCE [LARGE SCALE GENOMIC DNA]</scope>
    <source>
        <strain evidence="1 2">SIR-1</strain>
    </source>
</reference>
<proteinExistence type="predicted"/>
<dbReference type="RefSeq" id="WP_006971264.1">
    <property type="nucleotide sequence ID" value="NZ_ABCS01000018.1"/>
</dbReference>
<name>A6G3G5_9BACT</name>
<sequence length="97" mass="10892">MQPNLTPSQLFMEGLEQHCAEVAAEVEDPMLAEFLRELCDCLGTADWTRESEERFADLFGRLAKLVWAGVASAQTGVSEVPYEISEILMPHREHSEP</sequence>
<keyword evidence="2" id="KW-1185">Reference proteome</keyword>
<dbReference type="STRING" id="391625.PPSIR1_21129"/>
<dbReference type="EMBL" id="ABCS01000018">
    <property type="protein sequence ID" value="EDM79572.1"/>
    <property type="molecule type" value="Genomic_DNA"/>
</dbReference>